<dbReference type="EMBL" id="WQMT02000005">
    <property type="protein sequence ID" value="KAG9223246.1"/>
    <property type="molecule type" value="Genomic_DNA"/>
</dbReference>
<evidence type="ECO:0000313" key="2">
    <source>
        <dbReference type="Proteomes" id="UP000824881"/>
    </source>
</evidence>
<protein>
    <submittedName>
        <fullName evidence="1">Uncharacterized protein</fullName>
    </submittedName>
</protein>
<dbReference type="Proteomes" id="UP000824881">
    <property type="component" value="Unassembled WGS sequence"/>
</dbReference>
<name>A0ACB7IZZ0_PLECO</name>
<organism evidence="1 2">
    <name type="scientific">Pleurotus cornucopiae</name>
    <name type="common">Cornucopia mushroom</name>
    <dbReference type="NCBI Taxonomy" id="5321"/>
    <lineage>
        <taxon>Eukaryota</taxon>
        <taxon>Fungi</taxon>
        <taxon>Dikarya</taxon>
        <taxon>Basidiomycota</taxon>
        <taxon>Agaricomycotina</taxon>
        <taxon>Agaricomycetes</taxon>
        <taxon>Agaricomycetidae</taxon>
        <taxon>Agaricales</taxon>
        <taxon>Pleurotineae</taxon>
        <taxon>Pleurotaceae</taxon>
        <taxon>Pleurotus</taxon>
    </lineage>
</organism>
<sequence>MISSSARPSGSDLAFFSSSKAKSSKPVTPSVVVTTRRRLATRTPILATQPPARVAEIPTPILSSNMKKRKAPSTAKTLDGPSSLGVKRLKTEEQPRKRASSSSKASSRASSRQNTLPPSPEPIYRSSRSRSTSTFPHDEELASARQWVTAEEGTPGPTFWSSEAVVKRLMRTYVSYFRNPQDSNDRSFEPHPTDYPYAELEYPNSGAVERFASYLPLVTRPSSPARYILLQPKDKDHYNPILCLERTLTTIIECYLTPAQQTLFGTIPNDVLIESTSPPSSPASSPPNNPSLPLPTESDTCASTPPPKRTNLLRTLHRAIHLRDGPLFLQTLSSINDLLRKLKYPEPPSDPLPAAPQNAMMANAHGWTKLPKKVLMRLIEENYQRSVGPHVQSLKNYEAFSSTVYGELMPSLIYDIVQSTGLTEDSIFVDMGSGVGNVVVQASLQAGCKSFGVELMPAPAKIAERQWEQFKIRCRMWGLRAGDVELEKEDMLKSKKLVEYLPKADVVLVDNKVFDEALNEKLRPMFLDLKDGAIVVSLKPFSPVNARVTERNVDDMTGIFEVTERPYHSGSVSWGPSGGVYYIHRVDRAGYAKVKERFENSRTVRGSRRRC</sequence>
<comment type="caution">
    <text evidence="1">The sequence shown here is derived from an EMBL/GenBank/DDBJ whole genome shotgun (WGS) entry which is preliminary data.</text>
</comment>
<evidence type="ECO:0000313" key="1">
    <source>
        <dbReference type="EMBL" id="KAG9223246.1"/>
    </source>
</evidence>
<gene>
    <name evidence="1" type="ORF">CCMSSC00406_0000065</name>
</gene>
<reference evidence="1 2" key="1">
    <citation type="journal article" date="2021" name="Appl. Environ. Microbiol.">
        <title>Genetic linkage and physical mapping for an oyster mushroom Pleurotus cornucopiae and QTL analysis for the trait cap color.</title>
        <authorList>
            <person name="Zhang Y."/>
            <person name="Gao W."/>
            <person name="Sonnenberg A."/>
            <person name="Chen Q."/>
            <person name="Zhang J."/>
            <person name="Huang C."/>
        </authorList>
    </citation>
    <scope>NUCLEOTIDE SEQUENCE [LARGE SCALE GENOMIC DNA]</scope>
    <source>
        <strain evidence="1">CCMSSC00406</strain>
    </source>
</reference>
<keyword evidence="2" id="KW-1185">Reference proteome</keyword>
<accession>A0ACB7IZZ0</accession>
<proteinExistence type="predicted"/>